<dbReference type="Gene3D" id="4.10.830.10">
    <property type="entry name" value="30s Ribosomal Protein S14, Chain N"/>
    <property type="match status" value="1"/>
</dbReference>
<evidence type="ECO:0000256" key="1">
    <source>
        <dbReference type="ARBA" id="ARBA00009083"/>
    </source>
</evidence>
<dbReference type="GO" id="GO:0003735">
    <property type="term" value="F:structural constituent of ribosome"/>
    <property type="evidence" value="ECO:0007669"/>
    <property type="project" value="InterPro"/>
</dbReference>
<sequence>AFFYIRLVPQSQIIFGSHSCHICSNQHGLIWKHGLNSCRQCFCQYAKDISFIKLV</sequence>
<reference evidence="8" key="1">
    <citation type="submission" date="2023-09" db="UniProtKB">
        <authorList>
            <consortium name="Ensembl"/>
        </authorList>
    </citation>
    <scope>IDENTIFICATION</scope>
</reference>
<dbReference type="GO" id="GO:0002181">
    <property type="term" value="P:cytoplasmic translation"/>
    <property type="evidence" value="ECO:0007669"/>
    <property type="project" value="TreeGrafter"/>
</dbReference>
<evidence type="ECO:0000256" key="5">
    <source>
        <dbReference type="ARBA" id="ARBA00035167"/>
    </source>
</evidence>
<dbReference type="PANTHER" id="PTHR12010:SF2">
    <property type="entry name" value="40S RIBOSOMAL PROTEIN S29"/>
    <property type="match status" value="1"/>
</dbReference>
<dbReference type="InterPro" id="IPR043140">
    <property type="entry name" value="Ribosomal_uS14_sf"/>
</dbReference>
<evidence type="ECO:0000256" key="4">
    <source>
        <dbReference type="ARBA" id="ARBA00023274"/>
    </source>
</evidence>
<evidence type="ECO:0000256" key="2">
    <source>
        <dbReference type="ARBA" id="ARBA00011542"/>
    </source>
</evidence>
<proteinExistence type="inferred from homology"/>
<evidence type="ECO:0000313" key="8">
    <source>
        <dbReference type="Ensembl" id="ENSCCNP00000032947.1"/>
    </source>
</evidence>
<dbReference type="AlphaFoldDB" id="A0A8C0XWJ2"/>
<evidence type="ECO:0000256" key="6">
    <source>
        <dbReference type="ARBA" id="ARBA00035455"/>
    </source>
</evidence>
<name>A0A8C0XWJ2_CASCN</name>
<keyword evidence="3" id="KW-0689">Ribosomal protein</keyword>
<organism evidence="8">
    <name type="scientific">Castor canadensis</name>
    <name type="common">American beaver</name>
    <dbReference type="NCBI Taxonomy" id="51338"/>
    <lineage>
        <taxon>Eukaryota</taxon>
        <taxon>Metazoa</taxon>
        <taxon>Chordata</taxon>
        <taxon>Craniata</taxon>
        <taxon>Vertebrata</taxon>
        <taxon>Euteleostomi</taxon>
        <taxon>Mammalia</taxon>
        <taxon>Eutheria</taxon>
        <taxon>Euarchontoglires</taxon>
        <taxon>Glires</taxon>
        <taxon>Rodentia</taxon>
        <taxon>Castorimorpha</taxon>
        <taxon>Castoridae</taxon>
        <taxon>Castor</taxon>
    </lineage>
</organism>
<comment type="function">
    <text evidence="7">Component of the small ribosomal subunit. The ribosome is a large ribonucleoprotein complex responsible for the synthesis of proteins in the cell.</text>
</comment>
<dbReference type="InterPro" id="IPR039744">
    <property type="entry name" value="RIbosomal_uS14_euk_arc"/>
</dbReference>
<dbReference type="Ensembl" id="ENSCCNT00000041341.1">
    <property type="protein sequence ID" value="ENSCCNP00000032947.1"/>
    <property type="gene ID" value="ENSCCNG00000031224.1"/>
</dbReference>
<evidence type="ECO:0000256" key="3">
    <source>
        <dbReference type="ARBA" id="ARBA00022980"/>
    </source>
</evidence>
<dbReference type="PANTHER" id="PTHR12010">
    <property type="entry name" value="40S RIBOSOMAL PROTEIN S29"/>
    <property type="match status" value="1"/>
</dbReference>
<accession>A0A8C0XWJ2</accession>
<comment type="subunit">
    <text evidence="2">Component of the 40S small ribosomal subunit.</text>
</comment>
<dbReference type="GO" id="GO:0022627">
    <property type="term" value="C:cytosolic small ribosomal subunit"/>
    <property type="evidence" value="ECO:0007669"/>
    <property type="project" value="TreeGrafter"/>
</dbReference>
<keyword evidence="4" id="KW-0687">Ribonucleoprotein</keyword>
<evidence type="ECO:0000256" key="7">
    <source>
        <dbReference type="ARBA" id="ARBA00045746"/>
    </source>
</evidence>
<protein>
    <recommendedName>
        <fullName evidence="5">Small ribosomal subunit protein uS14</fullName>
    </recommendedName>
    <alternativeName>
        <fullName evidence="6">40S ribosomal protein S29</fullName>
    </alternativeName>
</protein>
<dbReference type="GO" id="GO:0008270">
    <property type="term" value="F:zinc ion binding"/>
    <property type="evidence" value="ECO:0007669"/>
    <property type="project" value="InterPro"/>
</dbReference>
<dbReference type="FunFam" id="4.10.830.10:FF:000002">
    <property type="entry name" value="40S ribosomal protein S29"/>
    <property type="match status" value="1"/>
</dbReference>
<comment type="similarity">
    <text evidence="1">Belongs to the universal ribosomal protein uS14 family.</text>
</comment>